<evidence type="ECO:0000313" key="5">
    <source>
        <dbReference type="Proteomes" id="UP000188533"/>
    </source>
</evidence>
<dbReference type="GO" id="GO:0003677">
    <property type="term" value="F:DNA binding"/>
    <property type="evidence" value="ECO:0007669"/>
    <property type="project" value="UniProtKB-KW"/>
</dbReference>
<sequence>MVGKSQSDDLTAQLKREDHTKRLNAALALYESQSELPENEHLSLRAIAKQFSVDKTTLHRATLKGNQTIQEFNSTKQKLTSAEEEALADWVLRLAERGLPPTHSQIKSYANAILQKHHGPAYSRVGSTWIYKFLHRHHEISMHWSKPLDTQRAQGLNPAAVDNWFELVKEEIVDAGVKPENAYGMDESSTPRGNVAKEHVTGARGTKTQHRQGGANQENITSVVTICADGTTLRPTVIYKGQKLYTRWTKDNVANATFTVSENGWTDSKIMCEWIRTEFDPATRDKAGGEKRVLLMDGHSSHFTPEVIEFALARNIAILGYPPHCTHALQGLDVVCFAKMKAELKASISSFEDENQSEVRKDDFPLVFGRAFNIAFTPESVKAAFRATGVFPFHPGVITPEQMKPAETTSIKGSFSLTQTSPSFTTDGIDLACKASTHIPSTPKTVNT</sequence>
<dbReference type="InterPro" id="IPR036397">
    <property type="entry name" value="RNaseH_sf"/>
</dbReference>
<dbReference type="EMBL" id="BDGU01000163">
    <property type="protein sequence ID" value="GAW03886.1"/>
    <property type="molecule type" value="Genomic_DNA"/>
</dbReference>
<gene>
    <name evidence="4" type="ORF">LENED_005640</name>
</gene>
<dbReference type="InterPro" id="IPR050863">
    <property type="entry name" value="CenT-Element_Derived"/>
</dbReference>
<evidence type="ECO:0000256" key="1">
    <source>
        <dbReference type="ARBA" id="ARBA00023125"/>
    </source>
</evidence>
<evidence type="ECO:0000259" key="3">
    <source>
        <dbReference type="PROSITE" id="PS51253"/>
    </source>
</evidence>
<dbReference type="Pfam" id="PF03184">
    <property type="entry name" value="DDE_1"/>
    <property type="match status" value="1"/>
</dbReference>
<accession>A0A1Q3E9K8</accession>
<feature type="region of interest" description="Disordered" evidence="2">
    <location>
        <begin position="182"/>
        <end position="216"/>
    </location>
</feature>
<dbReference type="Pfam" id="PF03221">
    <property type="entry name" value="HTH_Tnp_Tc5"/>
    <property type="match status" value="1"/>
</dbReference>
<dbReference type="STRING" id="5353.A0A1Q3E9K8"/>
<keyword evidence="1" id="KW-0238">DNA-binding</keyword>
<dbReference type="AlphaFoldDB" id="A0A1Q3E9K8"/>
<dbReference type="PANTHER" id="PTHR19303:SF74">
    <property type="entry name" value="POGO TRANSPOSABLE ELEMENT WITH KRAB DOMAIN"/>
    <property type="match status" value="1"/>
</dbReference>
<evidence type="ECO:0000313" key="4">
    <source>
        <dbReference type="EMBL" id="GAW03886.1"/>
    </source>
</evidence>
<keyword evidence="5" id="KW-1185">Reference proteome</keyword>
<comment type="caution">
    <text evidence="4">The sequence shown here is derived from an EMBL/GenBank/DDBJ whole genome shotgun (WGS) entry which is preliminary data.</text>
</comment>
<dbReference type="InterPro" id="IPR004875">
    <property type="entry name" value="DDE_SF_endonuclease_dom"/>
</dbReference>
<dbReference type="SMART" id="SM00674">
    <property type="entry name" value="CENPB"/>
    <property type="match status" value="1"/>
</dbReference>
<dbReference type="GO" id="GO:0005634">
    <property type="term" value="C:nucleus"/>
    <property type="evidence" value="ECO:0007669"/>
    <property type="project" value="TreeGrafter"/>
</dbReference>
<organism evidence="4 5">
    <name type="scientific">Lentinula edodes</name>
    <name type="common">Shiitake mushroom</name>
    <name type="synonym">Lentinus edodes</name>
    <dbReference type="NCBI Taxonomy" id="5353"/>
    <lineage>
        <taxon>Eukaryota</taxon>
        <taxon>Fungi</taxon>
        <taxon>Dikarya</taxon>
        <taxon>Basidiomycota</taxon>
        <taxon>Agaricomycotina</taxon>
        <taxon>Agaricomycetes</taxon>
        <taxon>Agaricomycetidae</taxon>
        <taxon>Agaricales</taxon>
        <taxon>Marasmiineae</taxon>
        <taxon>Omphalotaceae</taxon>
        <taxon>Lentinula</taxon>
    </lineage>
</organism>
<name>A0A1Q3E9K8_LENED</name>
<evidence type="ECO:0000256" key="2">
    <source>
        <dbReference type="SAM" id="MobiDB-lite"/>
    </source>
</evidence>
<dbReference type="SUPFAM" id="SSF46689">
    <property type="entry name" value="Homeodomain-like"/>
    <property type="match status" value="1"/>
</dbReference>
<dbReference type="PANTHER" id="PTHR19303">
    <property type="entry name" value="TRANSPOSON"/>
    <property type="match status" value="1"/>
</dbReference>
<reference evidence="4 5" key="2">
    <citation type="submission" date="2017-02" db="EMBL/GenBank/DDBJ databases">
        <title>A genome survey and senescence transcriptome analysis in Lentinula edodes.</title>
        <authorList>
            <person name="Sakamoto Y."/>
            <person name="Nakade K."/>
            <person name="Sato S."/>
            <person name="Yoshida Y."/>
            <person name="Miyazaki K."/>
            <person name="Natsume S."/>
            <person name="Konno N."/>
        </authorList>
    </citation>
    <scope>NUCLEOTIDE SEQUENCE [LARGE SCALE GENOMIC DNA]</scope>
    <source>
        <strain evidence="4 5">NBRC 111202</strain>
    </source>
</reference>
<dbReference type="PROSITE" id="PS51253">
    <property type="entry name" value="HTH_CENPB"/>
    <property type="match status" value="1"/>
</dbReference>
<feature type="domain" description="HTH CENPB-type" evidence="3">
    <location>
        <begin position="71"/>
        <end position="143"/>
    </location>
</feature>
<reference evidence="4 5" key="1">
    <citation type="submission" date="2016-08" db="EMBL/GenBank/DDBJ databases">
        <authorList>
            <consortium name="Lentinula edodes genome sequencing consortium"/>
            <person name="Sakamoto Y."/>
            <person name="Nakade K."/>
            <person name="Sato S."/>
            <person name="Yoshida Y."/>
            <person name="Miyazaki K."/>
            <person name="Natsume S."/>
            <person name="Konno N."/>
        </authorList>
    </citation>
    <scope>NUCLEOTIDE SEQUENCE [LARGE SCALE GENOMIC DNA]</scope>
    <source>
        <strain evidence="4 5">NBRC 111202</strain>
    </source>
</reference>
<dbReference type="InterPro" id="IPR009057">
    <property type="entry name" value="Homeodomain-like_sf"/>
</dbReference>
<dbReference type="InterPro" id="IPR006600">
    <property type="entry name" value="HTH_CenpB_DNA-bd_dom"/>
</dbReference>
<dbReference type="Gene3D" id="3.30.420.10">
    <property type="entry name" value="Ribonuclease H-like superfamily/Ribonuclease H"/>
    <property type="match status" value="1"/>
</dbReference>
<proteinExistence type="predicted"/>
<protein>
    <submittedName>
        <fullName evidence="4">DDE-domain-containing protein</fullName>
    </submittedName>
</protein>
<dbReference type="Proteomes" id="UP000188533">
    <property type="component" value="Unassembled WGS sequence"/>
</dbReference>